<dbReference type="EMBL" id="QUTI01045126">
    <property type="protein sequence ID" value="RLN99897.1"/>
    <property type="molecule type" value="Genomic_DNA"/>
</dbReference>
<dbReference type="EMBL" id="QUTE01009919">
    <property type="protein sequence ID" value="RHZ16262.1"/>
    <property type="molecule type" value="Genomic_DNA"/>
</dbReference>
<evidence type="ECO:0000313" key="3">
    <source>
        <dbReference type="Proteomes" id="UP000266196"/>
    </source>
</evidence>
<proteinExistence type="predicted"/>
<evidence type="ECO:0000313" key="1">
    <source>
        <dbReference type="EMBL" id="RHZ16262.1"/>
    </source>
</evidence>
<accession>A0A397F9V2</accession>
<gene>
    <name evidence="2" type="ORF">DYB28_011905</name>
    <name evidence="1" type="ORF">DYB31_015195</name>
</gene>
<reference evidence="1 3" key="2">
    <citation type="submission" date="2018-08" db="EMBL/GenBank/DDBJ databases">
        <title>Aphanomyces genome sequencing and annotation.</title>
        <authorList>
            <person name="Minardi D."/>
            <person name="Oidtmann B."/>
            <person name="Van Der Giezen M."/>
            <person name="Studholme D.J."/>
        </authorList>
    </citation>
    <scope>NUCLEOTIDE SEQUENCE [LARGE SCALE GENOMIC DNA]</scope>
    <source>
        <strain evidence="1 3">197901</strain>
    </source>
</reference>
<dbReference type="Proteomes" id="UP000266196">
    <property type="component" value="Unassembled WGS sequence"/>
</dbReference>
<reference evidence="2 4" key="1">
    <citation type="journal article" date="2018" name="J. Invertebr. Pathol.">
        <title>New genotyping method for the causative agent of crayfish plague (Aphanomyces astaci) based on whole genome data.</title>
        <authorList>
            <person name="Minardi D."/>
            <person name="Studholme D.J."/>
            <person name="van der Giezen M."/>
            <person name="Pretto T."/>
            <person name="Oidtmann B."/>
        </authorList>
    </citation>
    <scope>NUCLEOTIDE SEQUENCE [LARGE SCALE GENOMIC DNA]</scope>
    <source>
        <strain evidence="2 4">KB13</strain>
    </source>
</reference>
<name>A0A397F9V2_APHAT</name>
<evidence type="ECO:0000313" key="2">
    <source>
        <dbReference type="EMBL" id="RLN99897.1"/>
    </source>
</evidence>
<comment type="caution">
    <text evidence="1">The sequence shown here is derived from an EMBL/GenBank/DDBJ whole genome shotgun (WGS) entry which is preliminary data.</text>
</comment>
<protein>
    <submittedName>
        <fullName evidence="1">Uncharacterized protein</fullName>
    </submittedName>
</protein>
<organism evidence="1 3">
    <name type="scientific">Aphanomyces astaci</name>
    <name type="common">Crayfish plague agent</name>
    <dbReference type="NCBI Taxonomy" id="112090"/>
    <lineage>
        <taxon>Eukaryota</taxon>
        <taxon>Sar</taxon>
        <taxon>Stramenopiles</taxon>
        <taxon>Oomycota</taxon>
        <taxon>Saprolegniomycetes</taxon>
        <taxon>Saprolegniales</taxon>
        <taxon>Verrucalvaceae</taxon>
        <taxon>Aphanomyces</taxon>
    </lineage>
</organism>
<dbReference type="AlphaFoldDB" id="A0A397F9V2"/>
<evidence type="ECO:0000313" key="4">
    <source>
        <dbReference type="Proteomes" id="UP000275652"/>
    </source>
</evidence>
<dbReference type="Proteomes" id="UP000275652">
    <property type="component" value="Unassembled WGS sequence"/>
</dbReference>
<sequence>MTGRLTISSVAVDASSTQAFRPRNISGPHVVSSVTQLNLTLRLINWFGFTAIRVRQMRHAMGDGPNFDAGCVQRIHDAARDNGHVRTRVQEHIAHADDILQEYAALCLLALRWSRLKSNSAIRRFEDGSMQALTGIANGRDPLHCRALICPRYFWYSRIKARLSALVEPEKVGDRRVPNLRRRTAVTAIAALVRIVTDVRRVVVGWQWH</sequence>